<dbReference type="InterPro" id="IPR027417">
    <property type="entry name" value="P-loop_NTPase"/>
</dbReference>
<dbReference type="EMBL" id="AP024169">
    <property type="protein sequence ID" value="BCN28863.1"/>
    <property type="molecule type" value="Genomic_DNA"/>
</dbReference>
<dbReference type="InterPro" id="IPR051782">
    <property type="entry name" value="ABC_Transporter_VariousFunc"/>
</dbReference>
<sequence>MDYSLEVKDLSKRYNTFALNNVSFNLKPGSIMGFIGENGAGKSTTIKSILNLIHRDHGEIKIFGLDNIKSEKEIRQNIGIVFDECRFHDTLYAKDVDLFLSKIYKNWDSKLYSHYLEQFKLPAKKYIKEFSRGMKMKLSIAAALSHNPQLLLLDEPTSGLDPIVRTEILDVFLEFIQDEKNSILMSSHITGDLEKIADYITFIHEGKIELSESKDDIIYSYGILKCKQSDFSQIDIKDIISYRKNSFGYEVLVTNKAKLSRKYPNYIIDSASLEDIMLFYSKGVQKC</sequence>
<dbReference type="GO" id="GO:0005524">
    <property type="term" value="F:ATP binding"/>
    <property type="evidence" value="ECO:0007669"/>
    <property type="project" value="UniProtKB-KW"/>
</dbReference>
<keyword evidence="6" id="KW-1185">Reference proteome</keyword>
<dbReference type="PROSITE" id="PS50893">
    <property type="entry name" value="ABC_TRANSPORTER_2"/>
    <property type="match status" value="1"/>
</dbReference>
<feature type="domain" description="ABC transporter" evidence="4">
    <location>
        <begin position="5"/>
        <end position="230"/>
    </location>
</feature>
<organism evidence="5 6">
    <name type="scientific">Anaeromicropila herbilytica</name>
    <dbReference type="NCBI Taxonomy" id="2785025"/>
    <lineage>
        <taxon>Bacteria</taxon>
        <taxon>Bacillati</taxon>
        <taxon>Bacillota</taxon>
        <taxon>Clostridia</taxon>
        <taxon>Lachnospirales</taxon>
        <taxon>Lachnospiraceae</taxon>
        <taxon>Anaeromicropila</taxon>
    </lineage>
</organism>
<dbReference type="SUPFAM" id="SSF52540">
    <property type="entry name" value="P-loop containing nucleoside triphosphate hydrolases"/>
    <property type="match status" value="1"/>
</dbReference>
<proteinExistence type="predicted"/>
<dbReference type="InterPro" id="IPR003439">
    <property type="entry name" value="ABC_transporter-like_ATP-bd"/>
</dbReference>
<evidence type="ECO:0000259" key="4">
    <source>
        <dbReference type="PROSITE" id="PS50893"/>
    </source>
</evidence>
<keyword evidence="3" id="KW-0067">ATP-binding</keyword>
<dbReference type="PANTHER" id="PTHR42939">
    <property type="entry name" value="ABC TRANSPORTER ATP-BINDING PROTEIN ALBC-RELATED"/>
    <property type="match status" value="1"/>
</dbReference>
<dbReference type="Gene3D" id="3.40.50.300">
    <property type="entry name" value="P-loop containing nucleotide triphosphate hydrolases"/>
    <property type="match status" value="1"/>
</dbReference>
<protein>
    <submittedName>
        <fullName evidence="5">ABC transporter</fullName>
    </submittedName>
</protein>
<keyword evidence="1" id="KW-0813">Transport</keyword>
<accession>A0A7R7IAV3</accession>
<dbReference type="KEGG" id="ahb:bsdtb5_01580"/>
<dbReference type="Pfam" id="PF00005">
    <property type="entry name" value="ABC_tran"/>
    <property type="match status" value="1"/>
</dbReference>
<evidence type="ECO:0000256" key="2">
    <source>
        <dbReference type="ARBA" id="ARBA00022741"/>
    </source>
</evidence>
<evidence type="ECO:0000313" key="6">
    <source>
        <dbReference type="Proteomes" id="UP000595897"/>
    </source>
</evidence>
<reference evidence="5 6" key="1">
    <citation type="submission" date="2020-11" db="EMBL/GenBank/DDBJ databases">
        <title>Draft genome sequencing of a Lachnospiraceae strain isolated from anoxic soil subjected to BSD treatment.</title>
        <authorList>
            <person name="Uek A."/>
            <person name="Tonouchi A."/>
        </authorList>
    </citation>
    <scope>NUCLEOTIDE SEQUENCE [LARGE SCALE GENOMIC DNA]</scope>
    <source>
        <strain evidence="5 6">TB5</strain>
    </source>
</reference>
<dbReference type="GO" id="GO:0016887">
    <property type="term" value="F:ATP hydrolysis activity"/>
    <property type="evidence" value="ECO:0007669"/>
    <property type="project" value="InterPro"/>
</dbReference>
<name>A0A7R7IAV3_9FIRM</name>
<evidence type="ECO:0000256" key="3">
    <source>
        <dbReference type="ARBA" id="ARBA00022840"/>
    </source>
</evidence>
<evidence type="ECO:0000256" key="1">
    <source>
        <dbReference type="ARBA" id="ARBA00022448"/>
    </source>
</evidence>
<dbReference type="AlphaFoldDB" id="A0A7R7IAV3"/>
<evidence type="ECO:0000313" key="5">
    <source>
        <dbReference type="EMBL" id="BCN28863.1"/>
    </source>
</evidence>
<dbReference type="CDD" id="cd03230">
    <property type="entry name" value="ABC_DR_subfamily_A"/>
    <property type="match status" value="1"/>
</dbReference>
<keyword evidence="2" id="KW-0547">Nucleotide-binding</keyword>
<gene>
    <name evidence="5" type="ORF">bsdtb5_01580</name>
</gene>
<dbReference type="Proteomes" id="UP000595897">
    <property type="component" value="Chromosome"/>
</dbReference>
<dbReference type="SMART" id="SM00382">
    <property type="entry name" value="AAA"/>
    <property type="match status" value="1"/>
</dbReference>
<dbReference type="InterPro" id="IPR003593">
    <property type="entry name" value="AAA+_ATPase"/>
</dbReference>
<dbReference type="PANTHER" id="PTHR42939:SF3">
    <property type="entry name" value="ABC TRANSPORTER ATP-BINDING COMPONENT"/>
    <property type="match status" value="1"/>
</dbReference>